<evidence type="ECO:0000256" key="7">
    <source>
        <dbReference type="SAM" id="MobiDB-lite"/>
    </source>
</evidence>
<feature type="transmembrane region" description="Helical" evidence="8">
    <location>
        <begin position="450"/>
        <end position="476"/>
    </location>
</feature>
<evidence type="ECO:0000256" key="2">
    <source>
        <dbReference type="ARBA" id="ARBA00022448"/>
    </source>
</evidence>
<keyword evidence="5" id="KW-0406">Ion transport</keyword>
<evidence type="ECO:0000313" key="10">
    <source>
        <dbReference type="Proteomes" id="UP001163828"/>
    </source>
</evidence>
<feature type="transmembrane region" description="Helical" evidence="8">
    <location>
        <begin position="36"/>
        <end position="55"/>
    </location>
</feature>
<dbReference type="Pfam" id="PF02386">
    <property type="entry name" value="TrkH"/>
    <property type="match status" value="2"/>
</dbReference>
<feature type="region of interest" description="Disordered" evidence="7">
    <location>
        <begin position="155"/>
        <end position="179"/>
    </location>
</feature>
<dbReference type="InterPro" id="IPR003445">
    <property type="entry name" value="Cat_transpt"/>
</dbReference>
<evidence type="ECO:0000256" key="4">
    <source>
        <dbReference type="ARBA" id="ARBA00022989"/>
    </source>
</evidence>
<accession>A0ABQ8QRR3</accession>
<organism evidence="9 10">
    <name type="scientific">Lentinula boryana</name>
    <dbReference type="NCBI Taxonomy" id="40481"/>
    <lineage>
        <taxon>Eukaryota</taxon>
        <taxon>Fungi</taxon>
        <taxon>Dikarya</taxon>
        <taxon>Basidiomycota</taxon>
        <taxon>Agaricomycotina</taxon>
        <taxon>Agaricomycetes</taxon>
        <taxon>Agaricomycetidae</taxon>
        <taxon>Agaricales</taxon>
        <taxon>Marasmiineae</taxon>
        <taxon>Omphalotaceae</taxon>
        <taxon>Lentinula</taxon>
    </lineage>
</organism>
<feature type="transmembrane region" description="Helical" evidence="8">
    <location>
        <begin position="647"/>
        <end position="666"/>
    </location>
</feature>
<protein>
    <submittedName>
        <fullName evidence="9">Potassium transporter</fullName>
    </submittedName>
</protein>
<feature type="transmembrane region" description="Helical" evidence="8">
    <location>
        <begin position="512"/>
        <end position="532"/>
    </location>
</feature>
<feature type="transmembrane region" description="Helical" evidence="8">
    <location>
        <begin position="67"/>
        <end position="87"/>
    </location>
</feature>
<keyword evidence="6 8" id="KW-0472">Membrane</keyword>
<dbReference type="EMBL" id="MU790512">
    <property type="protein sequence ID" value="KAJ4001192.1"/>
    <property type="molecule type" value="Genomic_DNA"/>
</dbReference>
<feature type="transmembrane region" description="Helical" evidence="8">
    <location>
        <begin position="563"/>
        <end position="587"/>
    </location>
</feature>
<gene>
    <name evidence="9" type="ORF">F5050DRAFT_1561384</name>
</gene>
<reference evidence="9" key="1">
    <citation type="submission" date="2022-08" db="EMBL/GenBank/DDBJ databases">
        <authorList>
            <consortium name="DOE Joint Genome Institute"/>
            <person name="Min B."/>
            <person name="Riley R."/>
            <person name="Sierra-Patev S."/>
            <person name="Naranjo-Ortiz M."/>
            <person name="Looney B."/>
            <person name="Konkel Z."/>
            <person name="Slot J.C."/>
            <person name="Sakamoto Y."/>
            <person name="Steenwyk J.L."/>
            <person name="Rokas A."/>
            <person name="Carro J."/>
            <person name="Camarero S."/>
            <person name="Ferreira P."/>
            <person name="Molpeceres G."/>
            <person name="Ruiz-Duenas F.J."/>
            <person name="Serrano A."/>
            <person name="Henrissat B."/>
            <person name="Drula E."/>
            <person name="Hughes K.W."/>
            <person name="Mata J.L."/>
            <person name="Ishikawa N.K."/>
            <person name="Vargas-Isla R."/>
            <person name="Ushijima S."/>
            <person name="Smith C.A."/>
            <person name="Ahrendt S."/>
            <person name="Andreopoulos W."/>
            <person name="He G."/>
            <person name="Labutti K."/>
            <person name="Lipzen A."/>
            <person name="Ng V."/>
            <person name="Sandor L."/>
            <person name="Barry K."/>
            <person name="Martinez A.T."/>
            <person name="Xiao Y."/>
            <person name="Gibbons J.G."/>
            <person name="Terashima K."/>
            <person name="Hibbett D.S."/>
            <person name="Grigoriev I.V."/>
        </authorList>
    </citation>
    <scope>NUCLEOTIDE SEQUENCE</scope>
    <source>
        <strain evidence="9">TFB10827</strain>
    </source>
</reference>
<evidence type="ECO:0000256" key="5">
    <source>
        <dbReference type="ARBA" id="ARBA00023065"/>
    </source>
</evidence>
<keyword evidence="10" id="KW-1185">Reference proteome</keyword>
<dbReference type="PANTHER" id="PTHR31064:SF30">
    <property type="entry name" value="HIGH-AFFINITY POTASSIUM TRANSPORT PROTEIN-RELATED"/>
    <property type="match status" value="1"/>
</dbReference>
<evidence type="ECO:0000256" key="3">
    <source>
        <dbReference type="ARBA" id="ARBA00022692"/>
    </source>
</evidence>
<feature type="transmembrane region" description="Helical" evidence="8">
    <location>
        <begin position="93"/>
        <end position="114"/>
    </location>
</feature>
<keyword evidence="4 8" id="KW-1133">Transmembrane helix</keyword>
<comment type="caution">
    <text evidence="9">The sequence shown here is derived from an EMBL/GenBank/DDBJ whole genome shotgun (WGS) entry which is preliminary data.</text>
</comment>
<sequence length="794" mass="89730">MPPKEAEAKPPSGNFLSRLYDRIENFILYQSTFFRLHLFAFVFIPLISSIIFWGCNGRFAISYLDSLFLCYSAMTVTGLSTVNLSSLTVWQQVILYLLMMTGDITMVSWIMVLVRKYYFKRRCEYEYVTKKGIGLQDRKTLMASISQPMNMKKAREPVPINNSDNKPVSRKSVEGPTPAFNVIHPTPATTFDFEKAAGNNVHEDPNSDGLFSNKNAIHSSPEAMNAELPPEPVTSLSPRPHGVDFAYSTSVRRVNTFRTTTGVPLTRRTTTILTNRFHDPQFIDTSKTKHQYDMGFPGPVAIARKALKAISPNTYRKIERKLTIPYTRTVEGTNVSWLSPSAEIVVGRNSDFHVETLSDDLVEQIGGVEYVALRWLSYMVPMYFIGTQLISFILFAPWLHATHEYDDVFENQLRIVQKPWFALFQVMGAYTGGGLSLVDEGMVPFQSAYLMVFSLMFVILAGNHALPIFLRFVIWIGSKVAKPGSESEQALSFLLDHPRRCFVYLFPSHQTWFLVICLILFSAIEWAAFEVLDIGLEVWTSLSIGPRVVTGLFQGLAARASGFSIISISALAPAVQFLYVVMMYIAVYPVALSIRSTNVYEEQSLGVFEAQPEEVEEEPTDFGNLGPRQRVGRYIGWHLHRQLSIDIWWLVWGVFLIAIIERDNLLNDDQKWFDLFRVLFELVSAFGGIGLSLGIPTACFIHFWSPEGNPTNILQLLKENYSFVGAMRPLSKLVVIVIMVRGRHRGLPVAVDRAVMLPEELMKRNEDAEQKTVNIGSEAPISPRTHLEVVAEEV</sequence>
<evidence type="ECO:0000256" key="8">
    <source>
        <dbReference type="SAM" id="Phobius"/>
    </source>
</evidence>
<proteinExistence type="predicted"/>
<name>A0ABQ8QRR3_9AGAR</name>
<keyword evidence="2" id="KW-0813">Transport</keyword>
<keyword evidence="3 8" id="KW-0812">Transmembrane</keyword>
<feature type="transmembrane region" description="Helical" evidence="8">
    <location>
        <begin position="678"/>
        <end position="703"/>
    </location>
</feature>
<evidence type="ECO:0000313" key="9">
    <source>
        <dbReference type="EMBL" id="KAJ4001192.1"/>
    </source>
</evidence>
<dbReference type="InterPro" id="IPR051143">
    <property type="entry name" value="TrkH_K-transport"/>
</dbReference>
<evidence type="ECO:0000256" key="6">
    <source>
        <dbReference type="ARBA" id="ARBA00023136"/>
    </source>
</evidence>
<evidence type="ECO:0000256" key="1">
    <source>
        <dbReference type="ARBA" id="ARBA00004141"/>
    </source>
</evidence>
<dbReference type="Proteomes" id="UP001163828">
    <property type="component" value="Unassembled WGS sequence"/>
</dbReference>
<dbReference type="PANTHER" id="PTHR31064">
    <property type="entry name" value="POTASSIUM TRANSPORT PROTEIN DDB_G0292412-RELATED"/>
    <property type="match status" value="1"/>
</dbReference>
<comment type="subcellular location">
    <subcellularLocation>
        <location evidence="1">Membrane</location>
        <topology evidence="1">Multi-pass membrane protein</topology>
    </subcellularLocation>
</comment>
<feature type="transmembrane region" description="Helical" evidence="8">
    <location>
        <begin position="380"/>
        <end position="400"/>
    </location>
</feature>